<organism evidence="2 3">
    <name type="scientific">Dorcoceras hygrometricum</name>
    <dbReference type="NCBI Taxonomy" id="472368"/>
    <lineage>
        <taxon>Eukaryota</taxon>
        <taxon>Viridiplantae</taxon>
        <taxon>Streptophyta</taxon>
        <taxon>Embryophyta</taxon>
        <taxon>Tracheophyta</taxon>
        <taxon>Spermatophyta</taxon>
        <taxon>Magnoliopsida</taxon>
        <taxon>eudicotyledons</taxon>
        <taxon>Gunneridae</taxon>
        <taxon>Pentapetalae</taxon>
        <taxon>asterids</taxon>
        <taxon>lamiids</taxon>
        <taxon>Lamiales</taxon>
        <taxon>Gesneriaceae</taxon>
        <taxon>Didymocarpoideae</taxon>
        <taxon>Trichosporeae</taxon>
        <taxon>Loxocarpinae</taxon>
        <taxon>Dorcoceras</taxon>
    </lineage>
</organism>
<evidence type="ECO:0000313" key="3">
    <source>
        <dbReference type="Proteomes" id="UP000250235"/>
    </source>
</evidence>
<protein>
    <submittedName>
        <fullName evidence="2">Sulfate transporter 4.2</fullName>
    </submittedName>
</protein>
<proteinExistence type="predicted"/>
<feature type="region of interest" description="Disordered" evidence="1">
    <location>
        <begin position="103"/>
        <end position="166"/>
    </location>
</feature>
<dbReference type="EMBL" id="KV018441">
    <property type="protein sequence ID" value="KZV17318.1"/>
    <property type="molecule type" value="Genomic_DNA"/>
</dbReference>
<keyword evidence="3" id="KW-1185">Reference proteome</keyword>
<sequence length="384" mass="41837">MASSFYRNTQLIDFDSVLAMDDPEKTVHRYVSLNDKGGAKEAAAAPLVKKAPKKRPAAADFEAPVIKKKRTMKKKSGSSKAFLEIVAVAQEAVPIQMFEPTTTEPAAEDEISADPPADEVAGETADVEAADESSNEEPAAGDATRINEPTSEPAVTEFVNEESSTADDVDIIIEQVLADSAQISVDKGEQVVRTLGEGNQPDDTSKEPHWFDLPYDDLIARWDAERPVVTANDTDEEEETMDVGAAGGDQQVQFSVEEPEGMEMSDELIDADEKMSLDEIIITIPAELPLPSAAWEVTKITIGKEIKIPGVDEKTWYLESLPQIPVDAKGKEPLQLKDPIKALIQGCKWVAIERSTHKESNATKIAQIIGGERWLSTRLGHGEQ</sequence>
<reference evidence="2 3" key="1">
    <citation type="journal article" date="2015" name="Proc. Natl. Acad. Sci. U.S.A.">
        <title>The resurrection genome of Boea hygrometrica: A blueprint for survival of dehydration.</title>
        <authorList>
            <person name="Xiao L."/>
            <person name="Yang G."/>
            <person name="Zhang L."/>
            <person name="Yang X."/>
            <person name="Zhao S."/>
            <person name="Ji Z."/>
            <person name="Zhou Q."/>
            <person name="Hu M."/>
            <person name="Wang Y."/>
            <person name="Chen M."/>
            <person name="Xu Y."/>
            <person name="Jin H."/>
            <person name="Xiao X."/>
            <person name="Hu G."/>
            <person name="Bao F."/>
            <person name="Hu Y."/>
            <person name="Wan P."/>
            <person name="Li L."/>
            <person name="Deng X."/>
            <person name="Kuang T."/>
            <person name="Xiang C."/>
            <person name="Zhu J.K."/>
            <person name="Oliver M.J."/>
            <person name="He Y."/>
        </authorList>
    </citation>
    <scope>NUCLEOTIDE SEQUENCE [LARGE SCALE GENOMIC DNA]</scope>
    <source>
        <strain evidence="3">cv. XS01</strain>
    </source>
</reference>
<accession>A0A2Z7A6T1</accession>
<feature type="compositionally biased region" description="Acidic residues" evidence="1">
    <location>
        <begin position="106"/>
        <end position="135"/>
    </location>
</feature>
<gene>
    <name evidence="2" type="ORF">F511_03929</name>
</gene>
<dbReference type="AlphaFoldDB" id="A0A2Z7A6T1"/>
<evidence type="ECO:0000313" key="2">
    <source>
        <dbReference type="EMBL" id="KZV17318.1"/>
    </source>
</evidence>
<dbReference type="Proteomes" id="UP000250235">
    <property type="component" value="Unassembled WGS sequence"/>
</dbReference>
<name>A0A2Z7A6T1_9LAMI</name>
<evidence type="ECO:0000256" key="1">
    <source>
        <dbReference type="SAM" id="MobiDB-lite"/>
    </source>
</evidence>